<accession>A0A9P6UJ53</accession>
<gene>
    <name evidence="2" type="ORF">BGZ99_002464</name>
</gene>
<name>A0A9P6UJ53_9FUNG</name>
<reference evidence="2" key="1">
    <citation type="journal article" date="2020" name="Fungal Divers.">
        <title>Resolving the Mortierellaceae phylogeny through synthesis of multi-gene phylogenetics and phylogenomics.</title>
        <authorList>
            <person name="Vandepol N."/>
            <person name="Liber J."/>
            <person name="Desiro A."/>
            <person name="Na H."/>
            <person name="Kennedy M."/>
            <person name="Barry K."/>
            <person name="Grigoriev I.V."/>
            <person name="Miller A.N."/>
            <person name="O'Donnell K."/>
            <person name="Stajich J.E."/>
            <person name="Bonito G."/>
        </authorList>
    </citation>
    <scope>NUCLEOTIDE SEQUENCE</scope>
    <source>
        <strain evidence="2">REB-010B</strain>
    </source>
</reference>
<proteinExistence type="predicted"/>
<sequence length="582" mass="64190">MGVARAFEVTKDCKAIKRVDPREEGPCDIDGSAVSYMKFKTTEGRLLLQQLKKMAKENVLIGIPNPVLRLAYWDQESWSLPSPVATKGLASDPSGLHLPKAPSLSLSCDTSSTNSTTTQHASSSLSLPSAALPPPSHLQMGGHHELNSARDAVWPLLANVLNRMYSRFYKMSEDFIHYDGLPTIQKVFAHERRQRARRKQILKLFECLGIAEARLSQMEAKPNLSNSQVSRFKSFLSKVLFPCWIKTRGLDPRATKAIVNELQESHGWNAHVCAGQFDICAGRKARENPGLVVVSTDSDLMFVGAERLIRPHPKGTRFYCYPVQNIIRHCGLETQEEWVSAAVVSLNDYDSSVGRTSFSTAIKDISAIRKDWLRKKGKDRSVAGYVKELCSRKNAHHDDVGNSLDSFVNLVETPLDQHTQGDDEIDESIRRIIYRVEALTLLNRRLQKSRPSQRPSTLTQIISISIQRPATEGNDNVIEMLALSQLQSGTATTLHAAPVVAHMAFSAETAPIGLADRTIGRIGSTVSIPIDDDDVDDGHDTFPDDADILSDAAAVNLHTPLSVSAGEDLVPEENSLDGDEPE</sequence>
<feature type="compositionally biased region" description="Acidic residues" evidence="1">
    <location>
        <begin position="569"/>
        <end position="582"/>
    </location>
</feature>
<keyword evidence="3" id="KW-1185">Reference proteome</keyword>
<dbReference type="AlphaFoldDB" id="A0A9P6UJ53"/>
<evidence type="ECO:0000256" key="1">
    <source>
        <dbReference type="SAM" id="MobiDB-lite"/>
    </source>
</evidence>
<comment type="caution">
    <text evidence="2">The sequence shown here is derived from an EMBL/GenBank/DDBJ whole genome shotgun (WGS) entry which is preliminary data.</text>
</comment>
<feature type="compositionally biased region" description="Low complexity" evidence="1">
    <location>
        <begin position="107"/>
        <end position="130"/>
    </location>
</feature>
<dbReference type="OrthoDB" id="2378481at2759"/>
<evidence type="ECO:0000313" key="3">
    <source>
        <dbReference type="Proteomes" id="UP000738325"/>
    </source>
</evidence>
<feature type="non-terminal residue" evidence="2">
    <location>
        <position position="1"/>
    </location>
</feature>
<dbReference type="EMBL" id="JAAAIP010001738">
    <property type="protein sequence ID" value="KAG0304202.1"/>
    <property type="molecule type" value="Genomic_DNA"/>
</dbReference>
<dbReference type="Proteomes" id="UP000738325">
    <property type="component" value="Unassembled WGS sequence"/>
</dbReference>
<organism evidence="2 3">
    <name type="scientific">Dissophora globulifera</name>
    <dbReference type="NCBI Taxonomy" id="979702"/>
    <lineage>
        <taxon>Eukaryota</taxon>
        <taxon>Fungi</taxon>
        <taxon>Fungi incertae sedis</taxon>
        <taxon>Mucoromycota</taxon>
        <taxon>Mortierellomycotina</taxon>
        <taxon>Mortierellomycetes</taxon>
        <taxon>Mortierellales</taxon>
        <taxon>Mortierellaceae</taxon>
        <taxon>Dissophora</taxon>
    </lineage>
</organism>
<feature type="region of interest" description="Disordered" evidence="1">
    <location>
        <begin position="107"/>
        <end position="133"/>
    </location>
</feature>
<evidence type="ECO:0000313" key="2">
    <source>
        <dbReference type="EMBL" id="KAG0304202.1"/>
    </source>
</evidence>
<feature type="region of interest" description="Disordered" evidence="1">
    <location>
        <begin position="563"/>
        <end position="582"/>
    </location>
</feature>
<protein>
    <submittedName>
        <fullName evidence="2">Uncharacterized protein</fullName>
    </submittedName>
</protein>
<feature type="non-terminal residue" evidence="2">
    <location>
        <position position="582"/>
    </location>
</feature>